<keyword evidence="1" id="KW-1133">Transmembrane helix</keyword>
<evidence type="ECO:0000256" key="1">
    <source>
        <dbReference type="SAM" id="Phobius"/>
    </source>
</evidence>
<dbReference type="Proteomes" id="UP000886998">
    <property type="component" value="Unassembled WGS sequence"/>
</dbReference>
<organism evidence="2 3">
    <name type="scientific">Trichonephila inaurata madagascariensis</name>
    <dbReference type="NCBI Taxonomy" id="2747483"/>
    <lineage>
        <taxon>Eukaryota</taxon>
        <taxon>Metazoa</taxon>
        <taxon>Ecdysozoa</taxon>
        <taxon>Arthropoda</taxon>
        <taxon>Chelicerata</taxon>
        <taxon>Arachnida</taxon>
        <taxon>Araneae</taxon>
        <taxon>Araneomorphae</taxon>
        <taxon>Entelegynae</taxon>
        <taxon>Araneoidea</taxon>
        <taxon>Nephilidae</taxon>
        <taxon>Trichonephila</taxon>
        <taxon>Trichonephila inaurata</taxon>
    </lineage>
</organism>
<gene>
    <name evidence="2" type="ORF">TNIN_335971</name>
</gene>
<protein>
    <submittedName>
        <fullName evidence="2">Uncharacterized protein</fullName>
    </submittedName>
</protein>
<proteinExistence type="predicted"/>
<name>A0A8X6WKU2_9ARAC</name>
<keyword evidence="1" id="KW-0472">Membrane</keyword>
<dbReference type="EMBL" id="BMAV01000035">
    <property type="protein sequence ID" value="GFY37003.1"/>
    <property type="molecule type" value="Genomic_DNA"/>
</dbReference>
<dbReference type="AlphaFoldDB" id="A0A8X6WKU2"/>
<accession>A0A8X6WKU2</accession>
<evidence type="ECO:0000313" key="2">
    <source>
        <dbReference type="EMBL" id="GFY37003.1"/>
    </source>
</evidence>
<evidence type="ECO:0000313" key="3">
    <source>
        <dbReference type="Proteomes" id="UP000886998"/>
    </source>
</evidence>
<keyword evidence="1" id="KW-0812">Transmembrane</keyword>
<comment type="caution">
    <text evidence="2">The sequence shown here is derived from an EMBL/GenBank/DDBJ whole genome shotgun (WGS) entry which is preliminary data.</text>
</comment>
<reference evidence="2" key="1">
    <citation type="submission" date="2020-08" db="EMBL/GenBank/DDBJ databases">
        <title>Multicomponent nature underlies the extraordinary mechanical properties of spider dragline silk.</title>
        <authorList>
            <person name="Kono N."/>
            <person name="Nakamura H."/>
            <person name="Mori M."/>
            <person name="Yoshida Y."/>
            <person name="Ohtoshi R."/>
            <person name="Malay A.D."/>
            <person name="Moran D.A.P."/>
            <person name="Tomita M."/>
            <person name="Numata K."/>
            <person name="Arakawa K."/>
        </authorList>
    </citation>
    <scope>NUCLEOTIDE SEQUENCE</scope>
</reference>
<keyword evidence="3" id="KW-1185">Reference proteome</keyword>
<feature type="transmembrane region" description="Helical" evidence="1">
    <location>
        <begin position="27"/>
        <end position="47"/>
    </location>
</feature>
<sequence length="110" mass="12420">MDTPACPALNGLAACDDRLDGKATLLFFQYTLVPIYSKSCLLFMIFLKLFPPYIPFHDFFNTLSLLTQWFYFASHLSYFPPKGTSFGPLRAYLPAPTMPTKPCPNPCLVI</sequence>